<dbReference type="NCBIfam" id="TIGR02523">
    <property type="entry name" value="type_IV_pilV"/>
    <property type="match status" value="1"/>
</dbReference>
<name>A0A3S0PQA9_9GAMM</name>
<gene>
    <name evidence="2" type="primary">pilV</name>
    <name evidence="2" type="ORF">EKH80_05170</name>
</gene>
<accession>A0A3S0PQA9</accession>
<dbReference type="EMBL" id="RYYV01000003">
    <property type="protein sequence ID" value="RUL78230.1"/>
    <property type="molecule type" value="Genomic_DNA"/>
</dbReference>
<keyword evidence="1" id="KW-0812">Transmembrane</keyword>
<dbReference type="Proteomes" id="UP000274358">
    <property type="component" value="Unassembled WGS sequence"/>
</dbReference>
<evidence type="ECO:0000256" key="1">
    <source>
        <dbReference type="SAM" id="Phobius"/>
    </source>
</evidence>
<dbReference type="AlphaFoldDB" id="A0A3S0PQA9"/>
<protein>
    <submittedName>
        <fullName evidence="2">Type IV pilus modification protein PilV</fullName>
    </submittedName>
</protein>
<comment type="caution">
    <text evidence="2">The sequence shown here is derived from an EMBL/GenBank/DDBJ whole genome shotgun (WGS) entry which is preliminary data.</text>
</comment>
<reference evidence="2 3" key="1">
    <citation type="submission" date="2018-12" db="EMBL/GenBank/DDBJ databases">
        <title>Dyella dinghuensis sp. nov. DHOA06 and Dyella choica sp. nov. 4M-K27, isolated from forest soil.</title>
        <authorList>
            <person name="Qiu L.-H."/>
            <person name="Gao Z.-H."/>
        </authorList>
    </citation>
    <scope>NUCLEOTIDE SEQUENCE [LARGE SCALE GENOMIC DNA]</scope>
    <source>
        <strain evidence="2 3">4M-K27</strain>
    </source>
</reference>
<keyword evidence="3" id="KW-1185">Reference proteome</keyword>
<organism evidence="2 3">
    <name type="scientific">Dyella choica</name>
    <dbReference type="NCBI Taxonomy" id="1927959"/>
    <lineage>
        <taxon>Bacteria</taxon>
        <taxon>Pseudomonadati</taxon>
        <taxon>Pseudomonadota</taxon>
        <taxon>Gammaproteobacteria</taxon>
        <taxon>Lysobacterales</taxon>
        <taxon>Rhodanobacteraceae</taxon>
        <taxon>Dyella</taxon>
    </lineage>
</organism>
<dbReference type="InterPro" id="IPR013362">
    <property type="entry name" value="Pilus_4_PilV"/>
</dbReference>
<keyword evidence="1" id="KW-0472">Membrane</keyword>
<evidence type="ECO:0000313" key="2">
    <source>
        <dbReference type="EMBL" id="RUL78230.1"/>
    </source>
</evidence>
<dbReference type="PROSITE" id="PS00409">
    <property type="entry name" value="PROKAR_NTER_METHYL"/>
    <property type="match status" value="1"/>
</dbReference>
<sequence>MLLPSYPRGVTLIEVLVAVLVFSLGLIGAAALMAMAARADHAAYLRTQVTFLAQNMAERMRANPIGVWSGDYNGVYPDGSRQDCAAGCTPRQLALYDRQRWNGQLKVFLPPGAEAGIQCDYGGVSHAPTHDQILLRPPYGGDCSMTITWVERDSLKAKALPQSFAWEFQP</sequence>
<feature type="transmembrane region" description="Helical" evidence="1">
    <location>
        <begin position="12"/>
        <end position="36"/>
    </location>
</feature>
<dbReference type="OrthoDB" id="8547299at2"/>
<dbReference type="RefSeq" id="WP_126683666.1">
    <property type="nucleotide sequence ID" value="NZ_RYYV01000003.1"/>
</dbReference>
<dbReference type="Pfam" id="PF07963">
    <property type="entry name" value="N_methyl"/>
    <property type="match status" value="1"/>
</dbReference>
<proteinExistence type="predicted"/>
<dbReference type="InterPro" id="IPR012902">
    <property type="entry name" value="N_methyl_site"/>
</dbReference>
<keyword evidence="1" id="KW-1133">Transmembrane helix</keyword>
<evidence type="ECO:0000313" key="3">
    <source>
        <dbReference type="Proteomes" id="UP000274358"/>
    </source>
</evidence>